<evidence type="ECO:0000256" key="3">
    <source>
        <dbReference type="ARBA" id="ARBA00036882"/>
    </source>
</evidence>
<evidence type="ECO:0000256" key="4">
    <source>
        <dbReference type="PIRSR" id="PIRSR606225-1"/>
    </source>
</evidence>
<evidence type="ECO:0000259" key="8">
    <source>
        <dbReference type="SMART" id="SM00363"/>
    </source>
</evidence>
<evidence type="ECO:0000256" key="6">
    <source>
        <dbReference type="RuleBase" id="RU362028"/>
    </source>
</evidence>
<keyword evidence="10" id="KW-1185">Reference proteome</keyword>
<feature type="compositionally biased region" description="Low complexity" evidence="7">
    <location>
        <begin position="1"/>
        <end position="12"/>
    </location>
</feature>
<reference evidence="9 10" key="1">
    <citation type="submission" date="2015-05" db="EMBL/GenBank/DDBJ databases">
        <title>Draft genome sequence of Lampropedia sp. CT6, isolated from the microbial mat of a hot water spring, located at Manikaran, India.</title>
        <authorList>
            <person name="Tripathi C."/>
            <person name="Rani P."/>
            <person name="Mahato N.K."/>
            <person name="Lal R."/>
        </authorList>
    </citation>
    <scope>NUCLEOTIDE SEQUENCE [LARGE SCALE GENOMIC DNA]</scope>
    <source>
        <strain evidence="9 10">CT6</strain>
    </source>
</reference>
<dbReference type="NCBIfam" id="TIGR00005">
    <property type="entry name" value="rluA_subfam"/>
    <property type="match status" value="1"/>
</dbReference>
<dbReference type="Proteomes" id="UP000050580">
    <property type="component" value="Unassembled WGS sequence"/>
</dbReference>
<dbReference type="AlphaFoldDB" id="A0A0U1Q0G0"/>
<keyword evidence="5" id="KW-0694">RNA-binding</keyword>
<organism evidence="9 10">
    <name type="scientific">Lampropedia cohaerens</name>
    <dbReference type="NCBI Taxonomy" id="1610491"/>
    <lineage>
        <taxon>Bacteria</taxon>
        <taxon>Pseudomonadati</taxon>
        <taxon>Pseudomonadota</taxon>
        <taxon>Betaproteobacteria</taxon>
        <taxon>Burkholderiales</taxon>
        <taxon>Comamonadaceae</taxon>
        <taxon>Lampropedia</taxon>
    </lineage>
</organism>
<feature type="domain" description="RNA-binding S4" evidence="8">
    <location>
        <begin position="36"/>
        <end position="98"/>
    </location>
</feature>
<dbReference type="CDD" id="cd00165">
    <property type="entry name" value="S4"/>
    <property type="match status" value="1"/>
</dbReference>
<dbReference type="InterPro" id="IPR036986">
    <property type="entry name" value="S4_RNA-bd_sf"/>
</dbReference>
<dbReference type="EC" id="5.4.99.-" evidence="6"/>
<evidence type="ECO:0000256" key="5">
    <source>
        <dbReference type="PROSITE-ProRule" id="PRU00182"/>
    </source>
</evidence>
<comment type="similarity">
    <text evidence="1 6">Belongs to the pseudouridine synthase RluA family.</text>
</comment>
<dbReference type="Pfam" id="PF00849">
    <property type="entry name" value="PseudoU_synth_2"/>
    <property type="match status" value="1"/>
</dbReference>
<evidence type="ECO:0000256" key="7">
    <source>
        <dbReference type="SAM" id="MobiDB-lite"/>
    </source>
</evidence>
<comment type="catalytic activity">
    <reaction evidence="3">
        <text>uridine(1911/1915/1917) in 23S rRNA = pseudouridine(1911/1915/1917) in 23S rRNA</text>
        <dbReference type="Rhea" id="RHEA:42524"/>
        <dbReference type="Rhea" id="RHEA-COMP:10097"/>
        <dbReference type="Rhea" id="RHEA-COMP:10098"/>
        <dbReference type="ChEBI" id="CHEBI:65314"/>
        <dbReference type="ChEBI" id="CHEBI:65315"/>
        <dbReference type="EC" id="5.4.99.23"/>
    </reaction>
</comment>
<dbReference type="GO" id="GO:0000455">
    <property type="term" value="P:enzyme-directed rRNA pseudouridine synthesis"/>
    <property type="evidence" value="ECO:0007669"/>
    <property type="project" value="UniProtKB-ARBA"/>
</dbReference>
<dbReference type="STRING" id="1610491.AAV94_06200"/>
<dbReference type="InterPro" id="IPR006225">
    <property type="entry name" value="PsdUridine_synth_RluC/D"/>
</dbReference>
<dbReference type="InterPro" id="IPR006224">
    <property type="entry name" value="PsdUridine_synth_RluA-like_CS"/>
</dbReference>
<dbReference type="PROSITE" id="PS01129">
    <property type="entry name" value="PSI_RLU"/>
    <property type="match status" value="1"/>
</dbReference>
<dbReference type="GO" id="GO:0003723">
    <property type="term" value="F:RNA binding"/>
    <property type="evidence" value="ECO:0007669"/>
    <property type="project" value="UniProtKB-KW"/>
</dbReference>
<dbReference type="Gene3D" id="3.30.2350.10">
    <property type="entry name" value="Pseudouridine synthase"/>
    <property type="match status" value="1"/>
</dbReference>
<dbReference type="SMART" id="SM00363">
    <property type="entry name" value="S4"/>
    <property type="match status" value="1"/>
</dbReference>
<feature type="active site" evidence="4">
    <location>
        <position position="158"/>
    </location>
</feature>
<dbReference type="InterPro" id="IPR050188">
    <property type="entry name" value="RluA_PseudoU_synthase"/>
</dbReference>
<protein>
    <recommendedName>
        <fullName evidence="6">Pseudouridine synthase</fullName>
        <ecNumber evidence="6">5.4.99.-</ecNumber>
    </recommendedName>
</protein>
<dbReference type="PATRIC" id="fig|1610491.3.peg.1316"/>
<dbReference type="GO" id="GO:0160140">
    <property type="term" value="F:23S rRNA pseudouridine(1911/1915/1917) synthase activity"/>
    <property type="evidence" value="ECO:0007669"/>
    <property type="project" value="UniProtKB-EC"/>
</dbReference>
<dbReference type="Gene3D" id="3.10.290.10">
    <property type="entry name" value="RNA-binding S4 domain"/>
    <property type="match status" value="1"/>
</dbReference>
<proteinExistence type="inferred from homology"/>
<evidence type="ECO:0000313" key="10">
    <source>
        <dbReference type="Proteomes" id="UP000050580"/>
    </source>
</evidence>
<gene>
    <name evidence="9" type="ORF">AAV94_06200</name>
</gene>
<sequence>MPDLSSLSSALDDSTEELEAVAEQRHGPIGEHLHGERLDKAVHDLAPEFSRSYLQGLIRRGLVRLDDQVVIKPAYKVSAGQLLAVGLQPSAQSQAFLPQPMALDVRYEDEDVLVVNKPAGLVVHPAAGNWSGTLLNGLLARSPVFATLPRAGIVHRLDKDTSGLMVVGKSLPAIKNLVEQIASREVSRRYLAIARRAPRAAWPWAQEGSSIDVDAAIGRDPHNRLRMAVLADTAPGAKLARTTITLLARQEDWVLLHCALHTGRTHQIRVHARQLGFPLVGDAVYGGAAYPGLARQALHAWKLAFRHPITGDPIEVLSDAPADLQTICDALGLRLP</sequence>
<dbReference type="PANTHER" id="PTHR21600:SF44">
    <property type="entry name" value="RIBOSOMAL LARGE SUBUNIT PSEUDOURIDINE SYNTHASE D"/>
    <property type="match status" value="1"/>
</dbReference>
<feature type="region of interest" description="Disordered" evidence="7">
    <location>
        <begin position="1"/>
        <end position="20"/>
    </location>
</feature>
<dbReference type="SUPFAM" id="SSF55174">
    <property type="entry name" value="Alpha-L RNA-binding motif"/>
    <property type="match status" value="1"/>
</dbReference>
<dbReference type="PROSITE" id="PS50889">
    <property type="entry name" value="S4"/>
    <property type="match status" value="1"/>
</dbReference>
<dbReference type="InterPro" id="IPR006145">
    <property type="entry name" value="PsdUridine_synth_RsuA/RluA"/>
</dbReference>
<comment type="catalytic activity">
    <reaction evidence="6">
        <text>a uridine in RNA = a pseudouridine in RNA</text>
        <dbReference type="Rhea" id="RHEA:48348"/>
        <dbReference type="Rhea" id="RHEA-COMP:12068"/>
        <dbReference type="Rhea" id="RHEA-COMP:12069"/>
        <dbReference type="ChEBI" id="CHEBI:65314"/>
        <dbReference type="ChEBI" id="CHEBI:65315"/>
    </reaction>
</comment>
<dbReference type="EMBL" id="LBNQ01000021">
    <property type="protein sequence ID" value="KKW68247.1"/>
    <property type="molecule type" value="Genomic_DNA"/>
</dbReference>
<comment type="caution">
    <text evidence="9">The sequence shown here is derived from an EMBL/GenBank/DDBJ whole genome shotgun (WGS) entry which is preliminary data.</text>
</comment>
<dbReference type="InterPro" id="IPR020103">
    <property type="entry name" value="PsdUridine_synth_cat_dom_sf"/>
</dbReference>
<dbReference type="Pfam" id="PF01479">
    <property type="entry name" value="S4"/>
    <property type="match status" value="1"/>
</dbReference>
<name>A0A0U1Q0G0_9BURK</name>
<comment type="function">
    <text evidence="6">Responsible for synthesis of pseudouridine from uracil.</text>
</comment>
<dbReference type="InterPro" id="IPR002942">
    <property type="entry name" value="S4_RNA-bd"/>
</dbReference>
<evidence type="ECO:0000256" key="2">
    <source>
        <dbReference type="ARBA" id="ARBA00023235"/>
    </source>
</evidence>
<evidence type="ECO:0000313" key="9">
    <source>
        <dbReference type="EMBL" id="KKW68247.1"/>
    </source>
</evidence>
<evidence type="ECO:0000256" key="1">
    <source>
        <dbReference type="ARBA" id="ARBA00010876"/>
    </source>
</evidence>
<dbReference type="RefSeq" id="WP_046741472.1">
    <property type="nucleotide sequence ID" value="NZ_LBNQ01000021.1"/>
</dbReference>
<keyword evidence="2 6" id="KW-0413">Isomerase</keyword>
<dbReference type="PANTHER" id="PTHR21600">
    <property type="entry name" value="MITOCHONDRIAL RNA PSEUDOURIDINE SYNTHASE"/>
    <property type="match status" value="1"/>
</dbReference>
<dbReference type="CDD" id="cd02869">
    <property type="entry name" value="PseudoU_synth_RluA_like"/>
    <property type="match status" value="1"/>
</dbReference>
<dbReference type="SUPFAM" id="SSF55120">
    <property type="entry name" value="Pseudouridine synthase"/>
    <property type="match status" value="1"/>
</dbReference>
<accession>A0A0U1Q0G0</accession>